<evidence type="ECO:0000313" key="1">
    <source>
        <dbReference type="EMBL" id="KZL88672.1"/>
    </source>
</evidence>
<evidence type="ECO:0000313" key="2">
    <source>
        <dbReference type="Proteomes" id="UP000076603"/>
    </source>
</evidence>
<comment type="caution">
    <text evidence="1">The sequence shown here is derived from an EMBL/GenBank/DDBJ whole genome shotgun (WGS) entry which is preliminary data.</text>
</comment>
<dbReference type="EMBL" id="LWAE01000015">
    <property type="protein sequence ID" value="KZL88672.1"/>
    <property type="molecule type" value="Genomic_DNA"/>
</dbReference>
<dbReference type="STRING" id="1121326.CLMAG_59610"/>
<sequence>MFNKESLEYLVALGEVKLLEIDGQQYSTKALHRVMEPEPAALKTTTLTALVDYIKSDFDIKASSKLLIHVISPEKVALYSELRSDAERESYITCEALLPDNIVFDRFIDTEQFNIMLQSSFVENKDRTLLLKVTGCVKDSAIKEIGDDGVSQAATIKTGVASVNDVVVPNPVILAPYRTFPEIVQPESKFIFRMQSGPRAALFEADGGAWRNEAMGKIKKFLEDQLQGVENIKVIS</sequence>
<gene>
    <name evidence="1" type="ORF">CLMAG_59610</name>
</gene>
<dbReference type="PATRIC" id="fig|1121326.3.peg.6027"/>
<name>A0A161YF65_9CLOT</name>
<proteinExistence type="predicted"/>
<dbReference type="Proteomes" id="UP000076603">
    <property type="component" value="Unassembled WGS sequence"/>
</dbReference>
<reference evidence="1 2" key="1">
    <citation type="submission" date="2016-04" db="EMBL/GenBank/DDBJ databases">
        <title>Genome sequence of Clostridium magnum DSM 2767.</title>
        <authorList>
            <person name="Poehlein A."/>
            <person name="Uhlig R."/>
            <person name="Fischer R."/>
            <person name="Bahl H."/>
            <person name="Daniel R."/>
        </authorList>
    </citation>
    <scope>NUCLEOTIDE SEQUENCE [LARGE SCALE GENOMIC DNA]</scope>
    <source>
        <strain evidence="1 2">DSM 2767</strain>
    </source>
</reference>
<protein>
    <recommendedName>
        <fullName evidence="3">Phage protein</fullName>
    </recommendedName>
</protein>
<keyword evidence="2" id="KW-1185">Reference proteome</keyword>
<dbReference type="OrthoDB" id="5432268at2"/>
<dbReference type="AlphaFoldDB" id="A0A161YF65"/>
<dbReference type="RefSeq" id="WP_066630668.1">
    <property type="nucleotide sequence ID" value="NZ_FQXL01000080.1"/>
</dbReference>
<evidence type="ECO:0008006" key="3">
    <source>
        <dbReference type="Google" id="ProtNLM"/>
    </source>
</evidence>
<accession>A0A161YF65</accession>
<organism evidence="1 2">
    <name type="scientific">Clostridium magnum DSM 2767</name>
    <dbReference type="NCBI Taxonomy" id="1121326"/>
    <lineage>
        <taxon>Bacteria</taxon>
        <taxon>Bacillati</taxon>
        <taxon>Bacillota</taxon>
        <taxon>Clostridia</taxon>
        <taxon>Eubacteriales</taxon>
        <taxon>Clostridiaceae</taxon>
        <taxon>Clostridium</taxon>
    </lineage>
</organism>